<dbReference type="EMBL" id="CAJPEV010000740">
    <property type="protein sequence ID" value="CAG0888129.1"/>
    <property type="molecule type" value="Genomic_DNA"/>
</dbReference>
<dbReference type="GO" id="GO:0009982">
    <property type="term" value="F:pseudouridine synthase activity"/>
    <property type="evidence" value="ECO:0007669"/>
    <property type="project" value="InterPro"/>
</dbReference>
<sequence>MTCWNAPKISVRNLIFTHIYHRHAPPKAKKNNPSTLRFVHRSVFCFFSIDPIEPHFLPPPGKGMEEAGIVAVGSALRAYRLLNGLFCAYKPSGIGRRQMRRVIGGNLCRDLNEMPVTERREKVRIEGDPVEGELTVRSYASLSTHPLVVGPRFVPEDLRIYDTSRLDWWCSGVELWGIGRRGCGMAMEYHDSRPVKVYEVGLRLGVGTDSFDTQGKVVEKATYGHVSRVRLDSVLAGIQAAHQKNQFLYSGVDPQSQEAFDLACKGLLRPAGNSPPLIYGIACTEFRPPDATLRLQCVNETVTHLKVLVNDVGLALKTVAACTGIRCVRVGPFTADHALLRKHWTLEHVLNNIGECHRLVGKVGLMPKDSQLRRIDQGT</sequence>
<evidence type="ECO:0000313" key="4">
    <source>
        <dbReference type="Proteomes" id="UP000677054"/>
    </source>
</evidence>
<dbReference type="InterPro" id="IPR039048">
    <property type="entry name" value="Trub2"/>
</dbReference>
<keyword evidence="4" id="KW-1185">Reference proteome</keyword>
<dbReference type="Gene3D" id="3.30.2350.10">
    <property type="entry name" value="Pseudouridine synthase"/>
    <property type="match status" value="1"/>
</dbReference>
<dbReference type="GO" id="GO:0003723">
    <property type="term" value="F:RNA binding"/>
    <property type="evidence" value="ECO:0007669"/>
    <property type="project" value="InterPro"/>
</dbReference>
<dbReference type="Proteomes" id="UP000677054">
    <property type="component" value="Unassembled WGS sequence"/>
</dbReference>
<protein>
    <recommendedName>
        <fullName evidence="2">Pseudouridine synthase II N-terminal domain-containing protein</fullName>
    </recommendedName>
</protein>
<name>A0A7R8X7U4_9CRUS</name>
<dbReference type="GO" id="GO:0001522">
    <property type="term" value="P:pseudouridine synthesis"/>
    <property type="evidence" value="ECO:0007669"/>
    <property type="project" value="InterPro"/>
</dbReference>
<evidence type="ECO:0000313" key="3">
    <source>
        <dbReference type="EMBL" id="CAD7244934.1"/>
    </source>
</evidence>
<dbReference type="Pfam" id="PF01509">
    <property type="entry name" value="TruB_N"/>
    <property type="match status" value="1"/>
</dbReference>
<dbReference type="GO" id="GO:0006396">
    <property type="term" value="P:RNA processing"/>
    <property type="evidence" value="ECO:0007669"/>
    <property type="project" value="InterPro"/>
</dbReference>
<dbReference type="PANTHER" id="PTHR13195:SF0">
    <property type="entry name" value="PSEUDOURIDYLATE SYNTHASE TRUB2, MITOCHONDRIAL"/>
    <property type="match status" value="1"/>
</dbReference>
<proteinExistence type="inferred from homology"/>
<evidence type="ECO:0000259" key="2">
    <source>
        <dbReference type="Pfam" id="PF01509"/>
    </source>
</evidence>
<dbReference type="SUPFAM" id="SSF55120">
    <property type="entry name" value="Pseudouridine synthase"/>
    <property type="match status" value="1"/>
</dbReference>
<dbReference type="OrthoDB" id="9995526at2759"/>
<accession>A0A7R8X7U4</accession>
<dbReference type="PANTHER" id="PTHR13195">
    <property type="entry name" value="PSEUDOURIDINE SYNTHASE-RELATED"/>
    <property type="match status" value="1"/>
</dbReference>
<dbReference type="AlphaFoldDB" id="A0A7R8X7U4"/>
<dbReference type="InterPro" id="IPR002501">
    <property type="entry name" value="PsdUridine_synth_N"/>
</dbReference>
<feature type="domain" description="Pseudouridine synthase II N-terminal" evidence="2">
    <location>
        <begin position="166"/>
        <end position="301"/>
    </location>
</feature>
<reference evidence="3" key="1">
    <citation type="submission" date="2020-11" db="EMBL/GenBank/DDBJ databases">
        <authorList>
            <person name="Tran Van P."/>
        </authorList>
    </citation>
    <scope>NUCLEOTIDE SEQUENCE</scope>
</reference>
<comment type="similarity">
    <text evidence="1">Belongs to the pseudouridine synthase TruB family.</text>
</comment>
<evidence type="ECO:0000256" key="1">
    <source>
        <dbReference type="ARBA" id="ARBA00008999"/>
    </source>
</evidence>
<gene>
    <name evidence="3" type="ORF">DSTB1V02_LOCUS4814</name>
</gene>
<dbReference type="EMBL" id="LR900257">
    <property type="protein sequence ID" value="CAD7244934.1"/>
    <property type="molecule type" value="Genomic_DNA"/>
</dbReference>
<dbReference type="InterPro" id="IPR020103">
    <property type="entry name" value="PsdUridine_synth_cat_dom_sf"/>
</dbReference>
<organism evidence="3">
    <name type="scientific">Darwinula stevensoni</name>
    <dbReference type="NCBI Taxonomy" id="69355"/>
    <lineage>
        <taxon>Eukaryota</taxon>
        <taxon>Metazoa</taxon>
        <taxon>Ecdysozoa</taxon>
        <taxon>Arthropoda</taxon>
        <taxon>Crustacea</taxon>
        <taxon>Oligostraca</taxon>
        <taxon>Ostracoda</taxon>
        <taxon>Podocopa</taxon>
        <taxon>Podocopida</taxon>
        <taxon>Darwinulocopina</taxon>
        <taxon>Darwinuloidea</taxon>
        <taxon>Darwinulidae</taxon>
        <taxon>Darwinula</taxon>
    </lineage>
</organism>